<dbReference type="Proteomes" id="UP000466586">
    <property type="component" value="Unassembled WGS sequence"/>
</dbReference>
<feature type="transmembrane region" description="Helical" evidence="4">
    <location>
        <begin position="306"/>
        <end position="323"/>
    </location>
</feature>
<dbReference type="Pfam" id="PF00106">
    <property type="entry name" value="adh_short"/>
    <property type="match status" value="1"/>
</dbReference>
<evidence type="ECO:0000313" key="5">
    <source>
        <dbReference type="EMBL" id="MXV52334.1"/>
    </source>
</evidence>
<dbReference type="PRINTS" id="PR00081">
    <property type="entry name" value="GDHRDH"/>
</dbReference>
<dbReference type="InterPro" id="IPR002347">
    <property type="entry name" value="SDR_fam"/>
</dbReference>
<dbReference type="GO" id="GO:0016020">
    <property type="term" value="C:membrane"/>
    <property type="evidence" value="ECO:0007669"/>
    <property type="project" value="TreeGrafter"/>
</dbReference>
<keyword evidence="4" id="KW-1133">Transmembrane helix</keyword>
<evidence type="ECO:0000256" key="3">
    <source>
        <dbReference type="RuleBase" id="RU000363"/>
    </source>
</evidence>
<dbReference type="RefSeq" id="WP_160845507.1">
    <property type="nucleotide sequence ID" value="NZ_WVHT01000007.1"/>
</dbReference>
<organism evidence="5 6">
    <name type="scientific">Hufsiella arboris</name>
    <dbReference type="NCBI Taxonomy" id="2695275"/>
    <lineage>
        <taxon>Bacteria</taxon>
        <taxon>Pseudomonadati</taxon>
        <taxon>Bacteroidota</taxon>
        <taxon>Sphingobacteriia</taxon>
        <taxon>Sphingobacteriales</taxon>
        <taxon>Sphingobacteriaceae</taxon>
        <taxon>Hufsiella</taxon>
    </lineage>
</organism>
<keyword evidence="4" id="KW-0812">Transmembrane</keyword>
<evidence type="ECO:0000256" key="2">
    <source>
        <dbReference type="ARBA" id="ARBA00023002"/>
    </source>
</evidence>
<dbReference type="GO" id="GO:0016491">
    <property type="term" value="F:oxidoreductase activity"/>
    <property type="evidence" value="ECO:0007669"/>
    <property type="project" value="UniProtKB-KW"/>
</dbReference>
<dbReference type="NCBIfam" id="NF004792">
    <property type="entry name" value="PRK06139.1"/>
    <property type="match status" value="1"/>
</dbReference>
<dbReference type="Gene3D" id="3.40.50.720">
    <property type="entry name" value="NAD(P)-binding Rossmann-like Domain"/>
    <property type="match status" value="1"/>
</dbReference>
<name>A0A7K1YCN1_9SPHI</name>
<protein>
    <submittedName>
        <fullName evidence="5">SDR family oxidoreductase</fullName>
    </submittedName>
</protein>
<evidence type="ECO:0000313" key="6">
    <source>
        <dbReference type="Proteomes" id="UP000466586"/>
    </source>
</evidence>
<dbReference type="InterPro" id="IPR020904">
    <property type="entry name" value="Sc_DH/Rdtase_CS"/>
</dbReference>
<dbReference type="PANTHER" id="PTHR44196:SF1">
    <property type="entry name" value="DEHYDROGENASE_REDUCTASE SDR FAMILY MEMBER 7B"/>
    <property type="match status" value="1"/>
</dbReference>
<keyword evidence="6" id="KW-1185">Reference proteome</keyword>
<reference evidence="5 6" key="1">
    <citation type="submission" date="2019-11" db="EMBL/GenBank/DDBJ databases">
        <title>Pedobacter sp. HMF7647 Genome sequencing and assembly.</title>
        <authorList>
            <person name="Kang H."/>
            <person name="Kim H."/>
            <person name="Joh K."/>
        </authorList>
    </citation>
    <scope>NUCLEOTIDE SEQUENCE [LARGE SCALE GENOMIC DNA]</scope>
    <source>
        <strain evidence="5 6">HMF7647</strain>
    </source>
</reference>
<comment type="similarity">
    <text evidence="1 3">Belongs to the short-chain dehydrogenases/reductases (SDR) family.</text>
</comment>
<evidence type="ECO:0000256" key="1">
    <source>
        <dbReference type="ARBA" id="ARBA00006484"/>
    </source>
</evidence>
<dbReference type="EMBL" id="WVHT01000007">
    <property type="protein sequence ID" value="MXV52334.1"/>
    <property type="molecule type" value="Genomic_DNA"/>
</dbReference>
<dbReference type="PROSITE" id="PS00061">
    <property type="entry name" value="ADH_SHORT"/>
    <property type="match status" value="1"/>
</dbReference>
<dbReference type="PANTHER" id="PTHR44196">
    <property type="entry name" value="DEHYDROGENASE/REDUCTASE SDR FAMILY MEMBER 7B"/>
    <property type="match status" value="1"/>
</dbReference>
<dbReference type="PRINTS" id="PR00080">
    <property type="entry name" value="SDRFAMILY"/>
</dbReference>
<keyword evidence="4" id="KW-0472">Membrane</keyword>
<sequence>MKQQKSIAGQTIVITGASSGAGLAIALELAAYQPKLVLASRNEQILKEVASECEAAGAEVLVVPTDVTEKGAMISLASAANKAFGKIDVWVNNAGVLAVGEFDKTPLEIHDQVIKTNLLGYIHGAHAVMPYFKGQQYGTLINNISIGGFLPVPYGTGYSASKFGLRGFSEALRAELSVWPDIYVCDLFPAFLDTPGIRHAGNYTGKVIKPAPPVYDPRRVAKAVVSLVQNPRSSVSVGSASSVLRLAHALFPAVTTRSTRLVMNTYLKQAKTTPATSGNLFNSLDFGHSIFGGHGIPGKPKAHRKYIAVGLLFSAALGAFALLKRN</sequence>
<evidence type="ECO:0000256" key="4">
    <source>
        <dbReference type="SAM" id="Phobius"/>
    </source>
</evidence>
<dbReference type="InterPro" id="IPR036291">
    <property type="entry name" value="NAD(P)-bd_dom_sf"/>
</dbReference>
<gene>
    <name evidence="5" type="ORF">GS399_15270</name>
</gene>
<accession>A0A7K1YCN1</accession>
<keyword evidence="2" id="KW-0560">Oxidoreductase</keyword>
<dbReference type="AlphaFoldDB" id="A0A7K1YCN1"/>
<proteinExistence type="inferred from homology"/>
<dbReference type="SUPFAM" id="SSF51735">
    <property type="entry name" value="NAD(P)-binding Rossmann-fold domains"/>
    <property type="match status" value="1"/>
</dbReference>
<comment type="caution">
    <text evidence="5">The sequence shown here is derived from an EMBL/GenBank/DDBJ whole genome shotgun (WGS) entry which is preliminary data.</text>
</comment>